<name>A0A0M8JRN8_9CHLR</name>
<dbReference type="EMBL" id="LGCM01000064">
    <property type="protein sequence ID" value="KPL76201.1"/>
    <property type="molecule type" value="Genomic_DNA"/>
</dbReference>
<evidence type="ECO:0000256" key="3">
    <source>
        <dbReference type="ARBA" id="ARBA00022692"/>
    </source>
</evidence>
<dbReference type="InterPro" id="IPR001851">
    <property type="entry name" value="ABC_transp_permease"/>
</dbReference>
<feature type="transmembrane region" description="Helical" evidence="6">
    <location>
        <begin position="117"/>
        <end position="137"/>
    </location>
</feature>
<organism evidence="7">
    <name type="scientific">Levilinea saccharolytica</name>
    <dbReference type="NCBI Taxonomy" id="229921"/>
    <lineage>
        <taxon>Bacteria</taxon>
        <taxon>Bacillati</taxon>
        <taxon>Chloroflexota</taxon>
        <taxon>Anaerolineae</taxon>
        <taxon>Anaerolineales</taxon>
        <taxon>Anaerolineaceae</taxon>
        <taxon>Levilinea</taxon>
    </lineage>
</organism>
<evidence type="ECO:0000256" key="2">
    <source>
        <dbReference type="ARBA" id="ARBA00022475"/>
    </source>
</evidence>
<dbReference type="STRING" id="229921.ADN01_16745"/>
<accession>A0A0M8JRN8</accession>
<dbReference type="Pfam" id="PF02653">
    <property type="entry name" value="BPD_transp_2"/>
    <property type="match status" value="1"/>
</dbReference>
<keyword evidence="2" id="KW-1003">Cell membrane</keyword>
<dbReference type="EMBL" id="DF967975">
    <property type="protein sequence ID" value="GAP19035.1"/>
    <property type="molecule type" value="Genomic_DNA"/>
</dbReference>
<evidence type="ECO:0000256" key="6">
    <source>
        <dbReference type="SAM" id="Phobius"/>
    </source>
</evidence>
<feature type="transmembrane region" description="Helical" evidence="6">
    <location>
        <begin position="88"/>
        <end position="105"/>
    </location>
</feature>
<comment type="subcellular location">
    <subcellularLocation>
        <location evidence="1">Cell membrane</location>
        <topology evidence="1">Multi-pass membrane protein</topology>
    </subcellularLocation>
</comment>
<dbReference type="PANTHER" id="PTHR43370">
    <property type="entry name" value="SUGAR ABC TRANSPORTER INTEGRAL MEMBRANE PROTEIN-RELATED"/>
    <property type="match status" value="1"/>
</dbReference>
<evidence type="ECO:0000256" key="1">
    <source>
        <dbReference type="ARBA" id="ARBA00004651"/>
    </source>
</evidence>
<sequence>MDLIIVLSAGVATGTALLFATVGEIFAERSGVMNLGVEGMMLLGAMTAYSVSASSGSPWLGALAGMLAAGLISQIHAYISITLKADQVVSGLALNFLASGVSLVLGEGLNSLKGVPALPFFSIPLLVNIPILGDILFKNQSVLVYIGYLLFPLAWYFINRTRPGLHLRAVGEYPSAADSQGINVIGLRYFYTFVGGLLAGLGGAAISLAISPGWFSEKTSAGLGWIAVGLVIFAQWDPIRAAGGSYIFGALRRLILDIQGPTTILGLRNPFYYNPYYGFFLQMLPYAFTVVVLVLGSREAIRKRMGTPAALGLPYVRGQRGL</sequence>
<evidence type="ECO:0000313" key="9">
    <source>
        <dbReference type="Proteomes" id="UP000050501"/>
    </source>
</evidence>
<keyword evidence="3 6" id="KW-0812">Transmembrane</keyword>
<feature type="transmembrane region" description="Helical" evidence="6">
    <location>
        <begin position="222"/>
        <end position="239"/>
    </location>
</feature>
<evidence type="ECO:0000313" key="8">
    <source>
        <dbReference type="EMBL" id="KPL76201.1"/>
    </source>
</evidence>
<dbReference type="CDD" id="cd06580">
    <property type="entry name" value="TM_PBP1_transp_TpRbsC_like"/>
    <property type="match status" value="1"/>
</dbReference>
<gene>
    <name evidence="8" type="ORF">ADN01_16745</name>
    <name evidence="7" type="ORF">LSAC_02933</name>
</gene>
<dbReference type="AlphaFoldDB" id="A0A0M8JRN8"/>
<dbReference type="GO" id="GO:0022857">
    <property type="term" value="F:transmembrane transporter activity"/>
    <property type="evidence" value="ECO:0007669"/>
    <property type="project" value="InterPro"/>
</dbReference>
<reference evidence="7" key="1">
    <citation type="journal article" date="2015" name="Genome Announc.">
        <title>Draft Genome Sequences of Anaerolinea thermolimosa IMO-1, Bellilinea caldifistulae GOMI-1, Leptolinea tardivitalis YMTK-2, Levilinea saccharolytica KIBI-1, Longilinea arvoryzae KOME-1, Previously Described as Members of the Class Anaerolineae (Chloroflexi).</title>
        <authorList>
            <person name="Matsuura N."/>
            <person name="Tourlousse M.D."/>
            <person name="Ohashi A."/>
            <person name="Hugenholtz P."/>
            <person name="Sekiguchi Y."/>
        </authorList>
    </citation>
    <scope>NUCLEOTIDE SEQUENCE</scope>
    <source>
        <strain evidence="7">KIBI-1</strain>
    </source>
</reference>
<evidence type="ECO:0000256" key="4">
    <source>
        <dbReference type="ARBA" id="ARBA00022989"/>
    </source>
</evidence>
<keyword evidence="4 6" id="KW-1133">Transmembrane helix</keyword>
<keyword evidence="5 6" id="KW-0472">Membrane</keyword>
<feature type="transmembrane region" description="Helical" evidence="6">
    <location>
        <begin position="276"/>
        <end position="295"/>
    </location>
</feature>
<evidence type="ECO:0000313" key="7">
    <source>
        <dbReference type="EMBL" id="GAP19035.1"/>
    </source>
</evidence>
<feature type="transmembrane region" description="Helical" evidence="6">
    <location>
        <begin position="189"/>
        <end position="210"/>
    </location>
</feature>
<dbReference type="RefSeq" id="WP_062419344.1">
    <property type="nucleotide sequence ID" value="NZ_BBXZ01000157.1"/>
</dbReference>
<keyword evidence="9" id="KW-1185">Reference proteome</keyword>
<evidence type="ECO:0000256" key="5">
    <source>
        <dbReference type="ARBA" id="ARBA00023136"/>
    </source>
</evidence>
<dbReference type="OrthoDB" id="9792579at2"/>
<proteinExistence type="predicted"/>
<dbReference type="GO" id="GO:0005886">
    <property type="term" value="C:plasma membrane"/>
    <property type="evidence" value="ECO:0007669"/>
    <property type="project" value="UniProtKB-SubCell"/>
</dbReference>
<dbReference type="PANTHER" id="PTHR43370:SF2">
    <property type="entry name" value="ABC TRANSPORTER PERMEASE PROTEIN"/>
    <property type="match status" value="1"/>
</dbReference>
<feature type="transmembrane region" description="Helical" evidence="6">
    <location>
        <begin position="142"/>
        <end position="158"/>
    </location>
</feature>
<protein>
    <submittedName>
        <fullName evidence="8">ABC transporter permease</fullName>
    </submittedName>
    <submittedName>
        <fullName evidence="7">Nucleoside ABC transporter membrane protein</fullName>
    </submittedName>
</protein>
<feature type="transmembrane region" description="Helical" evidence="6">
    <location>
        <begin position="59"/>
        <end position="81"/>
    </location>
</feature>
<dbReference type="Proteomes" id="UP000050501">
    <property type="component" value="Unassembled WGS sequence"/>
</dbReference>
<reference evidence="8 9" key="2">
    <citation type="submission" date="2015-07" db="EMBL/GenBank/DDBJ databases">
        <title>Genome sequence of Levilinea saccharolytica DSM 16555.</title>
        <authorList>
            <person name="Hemp J."/>
            <person name="Ward L.M."/>
            <person name="Pace L.A."/>
            <person name="Fischer W.W."/>
        </authorList>
    </citation>
    <scope>NUCLEOTIDE SEQUENCE [LARGE SCALE GENOMIC DNA]</scope>
    <source>
        <strain evidence="8 9">KIBI-1</strain>
    </source>
</reference>